<feature type="transmembrane region" description="Helical" evidence="1">
    <location>
        <begin position="302"/>
        <end position="324"/>
    </location>
</feature>
<dbReference type="Pfam" id="PF09852">
    <property type="entry name" value="DUF2079"/>
    <property type="match status" value="1"/>
</dbReference>
<feature type="transmembrane region" description="Helical" evidence="1">
    <location>
        <begin position="345"/>
        <end position="366"/>
    </location>
</feature>
<feature type="transmembrane region" description="Helical" evidence="1">
    <location>
        <begin position="191"/>
        <end position="212"/>
    </location>
</feature>
<name>A0A3B1CCB1_9ZZZZ</name>
<dbReference type="InterPro" id="IPR018650">
    <property type="entry name" value="STSV1_Orf64"/>
</dbReference>
<reference evidence="2" key="1">
    <citation type="submission" date="2018-06" db="EMBL/GenBank/DDBJ databases">
        <authorList>
            <person name="Zhirakovskaya E."/>
        </authorList>
    </citation>
    <scope>NUCLEOTIDE SEQUENCE</scope>
</reference>
<evidence type="ECO:0000256" key="1">
    <source>
        <dbReference type="SAM" id="Phobius"/>
    </source>
</evidence>
<organism evidence="2">
    <name type="scientific">hydrothermal vent metagenome</name>
    <dbReference type="NCBI Taxonomy" id="652676"/>
    <lineage>
        <taxon>unclassified sequences</taxon>
        <taxon>metagenomes</taxon>
        <taxon>ecological metagenomes</taxon>
    </lineage>
</organism>
<keyword evidence="1" id="KW-0472">Membrane</keyword>
<keyword evidence="1" id="KW-0812">Transmembrane</keyword>
<keyword evidence="1" id="KW-1133">Transmembrane helix</keyword>
<protein>
    <submittedName>
        <fullName evidence="2">Uncharacterized protein</fullName>
    </submittedName>
</protein>
<gene>
    <name evidence="2" type="ORF">MNBD_NITROSPINAE03-1173</name>
</gene>
<evidence type="ECO:0000313" key="2">
    <source>
        <dbReference type="EMBL" id="VAX21588.1"/>
    </source>
</evidence>
<dbReference type="EMBL" id="UOGB01000210">
    <property type="protein sequence ID" value="VAX21588.1"/>
    <property type="molecule type" value="Genomic_DNA"/>
</dbReference>
<feature type="transmembrane region" description="Helical" evidence="1">
    <location>
        <begin position="79"/>
        <end position="99"/>
    </location>
</feature>
<feature type="transmembrane region" description="Helical" evidence="1">
    <location>
        <begin position="155"/>
        <end position="179"/>
    </location>
</feature>
<proteinExistence type="predicted"/>
<accession>A0A3B1CCB1</accession>
<dbReference type="AlphaFoldDB" id="A0A3B1CCB1"/>
<feature type="transmembrane region" description="Helical" evidence="1">
    <location>
        <begin position="386"/>
        <end position="403"/>
    </location>
</feature>
<sequence length="717" mass="82251">MLFIVTISYISYFTHLSLERWDLMLSSLDYARIDNAIYNTTIGKFMWTNDSGFNYWKQHIAPILLFFSAFYMFSDAYWVIFFVQTFTIGAAAIPLFLIAKHFLKNEYLALLAVIAYLCSGGLQMGNLYDYHMLSHEPLFLFSAFYAMLRKRWGWYCFFIALLVICKEDSFILASMVALYAALGEKEYKPALYTWLFCGVYAIALFKIGYPYLRQHETYQYYSYYSWLGDTPLEIVKRLVTSPIEVINGRLENAIIFERWKDFIFQNGLILPLLSPLGFIMLLPPSMELFLSLRGHLSGLTHHYPLLVVPIWSLATILALSNVLKGLNWASDRLEKVSSVLLLKKMLSYILSLLIIIYSGAIIYFVTFGEVDYTFLSFRVRMEDLERPLQIFFLSIALFFIFTTPRPLAKYIGKNVGVRAVFIILVSLICVKLYSVKEYGALPVYSSWATYLKTIDKRHALKVEKAIKLIPNGAKVITNPGAFAHIHHNTEAYISLPGYRPSIKDKNIDFLLLDMKDAQNLHYHQMRLIHDLLLSRSFGAISAEDGVFVFKKGFPKKIDYQSFIDYFTTSSANGFPYKFATAVGENVKDTSSSFGASMKATQGKTAPGHLVYGPYIRLYRGEYKAIFRIKANVKTGQDIAILDVVGDKGNTVFADKIISGSDFDQVDKWKEFELNFKIESPTVDAIELRVYYMGGADLFVDMTRIEMSFDTFTKHFVR</sequence>
<feature type="transmembrane region" description="Helical" evidence="1">
    <location>
        <begin position="262"/>
        <end position="282"/>
    </location>
</feature>
<feature type="transmembrane region" description="Helical" evidence="1">
    <location>
        <begin position="415"/>
        <end position="433"/>
    </location>
</feature>